<keyword evidence="3" id="KW-1185">Reference proteome</keyword>
<dbReference type="OrthoDB" id="2585251at2759"/>
<protein>
    <submittedName>
        <fullName evidence="2">Uncharacterized protein</fullName>
    </submittedName>
</protein>
<evidence type="ECO:0000313" key="2">
    <source>
        <dbReference type="EMBL" id="KAF5358144.1"/>
    </source>
</evidence>
<comment type="caution">
    <text evidence="2">The sequence shown here is derived from an EMBL/GenBank/DDBJ whole genome shotgun (WGS) entry which is preliminary data.</text>
</comment>
<feature type="region of interest" description="Disordered" evidence="1">
    <location>
        <begin position="74"/>
        <end position="125"/>
    </location>
</feature>
<organism evidence="2 3">
    <name type="scientific">Leucocoprinus leucothites</name>
    <dbReference type="NCBI Taxonomy" id="201217"/>
    <lineage>
        <taxon>Eukaryota</taxon>
        <taxon>Fungi</taxon>
        <taxon>Dikarya</taxon>
        <taxon>Basidiomycota</taxon>
        <taxon>Agaricomycotina</taxon>
        <taxon>Agaricomycetes</taxon>
        <taxon>Agaricomycetidae</taxon>
        <taxon>Agaricales</taxon>
        <taxon>Agaricineae</taxon>
        <taxon>Agaricaceae</taxon>
        <taxon>Leucocoprinus</taxon>
    </lineage>
</organism>
<evidence type="ECO:0000256" key="1">
    <source>
        <dbReference type="SAM" id="MobiDB-lite"/>
    </source>
</evidence>
<dbReference type="Proteomes" id="UP000559027">
    <property type="component" value="Unassembled WGS sequence"/>
</dbReference>
<dbReference type="EMBL" id="JAACJO010000005">
    <property type="protein sequence ID" value="KAF5358144.1"/>
    <property type="molecule type" value="Genomic_DNA"/>
</dbReference>
<sequence length="544" mass="59268">MHSHLGFVTTRGPGFRIGKWSILLLTIYSTSWFLTTSSLSHPYLQLVLVLQQTAAHFTRMAFVAARTAARKAANAISHGGHNGPGQSAVHKLRGGAPVRHASTTTVQPPRGLGPCPPKPPRSPAHKLFSQTRNIWTQIFNQLTAPGLRVPTYLHNTSTGAARSLHSSGTVPTIKSGLSFHARTALSSGPRYHLPRPPHVGVQVATNVGLGTARNFSTARPIFQNLVDNVPVVGRAFYEADLDLKQGRTKHHRARRIRLSSQEKTREMLKPRETPLAVPSSEDSEADIAHYFDTGVAPVTTYLLVPLAPTPTSRVPLPEVPLLYDDSPALLPPLSYFGHHHALHDNHAARVSSLFLRLDQARVWSKGAKCSAYGNAVEDGGGHCTMLTVEFVGWTSAEVRAVIGEGGTGWCGLVERRFGDVDEMSEHSSVADPAEIAAVKSSDHREVSSSFIMPTLDLSSSGVDLSVPSSPSTNSFSLPSSTFSSRPMSPIPDDISEYEDPWRDDGLEANIDNRHYRTPSESGSERSWQRMGAVEFSAQHLEQWH</sequence>
<evidence type="ECO:0000313" key="3">
    <source>
        <dbReference type="Proteomes" id="UP000559027"/>
    </source>
</evidence>
<accession>A0A8H5G477</accession>
<name>A0A8H5G477_9AGAR</name>
<feature type="compositionally biased region" description="Low complexity" evidence="1">
    <location>
        <begin position="468"/>
        <end position="487"/>
    </location>
</feature>
<feature type="region of interest" description="Disordered" evidence="1">
    <location>
        <begin position="468"/>
        <end position="489"/>
    </location>
</feature>
<dbReference type="AlphaFoldDB" id="A0A8H5G477"/>
<gene>
    <name evidence="2" type="ORF">D9756_001956</name>
</gene>
<proteinExistence type="predicted"/>
<reference evidence="2 3" key="1">
    <citation type="journal article" date="2020" name="ISME J.">
        <title>Uncovering the hidden diversity of litter-decomposition mechanisms in mushroom-forming fungi.</title>
        <authorList>
            <person name="Floudas D."/>
            <person name="Bentzer J."/>
            <person name="Ahren D."/>
            <person name="Johansson T."/>
            <person name="Persson P."/>
            <person name="Tunlid A."/>
        </authorList>
    </citation>
    <scope>NUCLEOTIDE SEQUENCE [LARGE SCALE GENOMIC DNA]</scope>
    <source>
        <strain evidence="2 3">CBS 146.42</strain>
    </source>
</reference>